<reference evidence="2" key="1">
    <citation type="submission" date="2023-10" db="EMBL/GenBank/DDBJ databases">
        <title>Genome assemblies of two species of porcelain crab, Petrolisthes cinctipes and Petrolisthes manimaculis (Anomura: Porcellanidae).</title>
        <authorList>
            <person name="Angst P."/>
        </authorList>
    </citation>
    <scope>NUCLEOTIDE SEQUENCE</scope>
    <source>
        <strain evidence="2">PB745_01</strain>
        <tissue evidence="2">Gill</tissue>
    </source>
</reference>
<dbReference type="AlphaFoldDB" id="A0AAE1FT07"/>
<feature type="compositionally biased region" description="Basic residues" evidence="1">
    <location>
        <begin position="7"/>
        <end position="19"/>
    </location>
</feature>
<gene>
    <name evidence="2" type="ORF">Pcinc_015456</name>
</gene>
<feature type="region of interest" description="Disordered" evidence="1">
    <location>
        <begin position="1"/>
        <end position="34"/>
    </location>
</feature>
<keyword evidence="3" id="KW-1185">Reference proteome</keyword>
<comment type="caution">
    <text evidence="2">The sequence shown here is derived from an EMBL/GenBank/DDBJ whole genome shotgun (WGS) entry which is preliminary data.</text>
</comment>
<dbReference type="Proteomes" id="UP001286313">
    <property type="component" value="Unassembled WGS sequence"/>
</dbReference>
<protein>
    <submittedName>
        <fullName evidence="2">Uncharacterized protein</fullName>
    </submittedName>
</protein>
<accession>A0AAE1FT07</accession>
<name>A0AAE1FT07_PETCI</name>
<proteinExistence type="predicted"/>
<evidence type="ECO:0000313" key="2">
    <source>
        <dbReference type="EMBL" id="KAK3880017.1"/>
    </source>
</evidence>
<dbReference type="EMBL" id="JAWQEG010001362">
    <property type="protein sequence ID" value="KAK3880017.1"/>
    <property type="molecule type" value="Genomic_DNA"/>
</dbReference>
<organism evidence="2 3">
    <name type="scientific">Petrolisthes cinctipes</name>
    <name type="common">Flat porcelain crab</name>
    <dbReference type="NCBI Taxonomy" id="88211"/>
    <lineage>
        <taxon>Eukaryota</taxon>
        <taxon>Metazoa</taxon>
        <taxon>Ecdysozoa</taxon>
        <taxon>Arthropoda</taxon>
        <taxon>Crustacea</taxon>
        <taxon>Multicrustacea</taxon>
        <taxon>Malacostraca</taxon>
        <taxon>Eumalacostraca</taxon>
        <taxon>Eucarida</taxon>
        <taxon>Decapoda</taxon>
        <taxon>Pleocyemata</taxon>
        <taxon>Anomura</taxon>
        <taxon>Galatheoidea</taxon>
        <taxon>Porcellanidae</taxon>
        <taxon>Petrolisthes</taxon>
    </lineage>
</organism>
<sequence length="126" mass="14134">MQDTHPHTHQSHSSLHHHPSTYTNQLYAGHPPTHPPISLLFPPPPLHLHQPTTCRTPTHTHTNLTPLSLHHHPSTYTNQPHAGHPPHSSLNTTICVCLHLPPQLSYGTAGPQCYRIKSLFTGKRKR</sequence>
<evidence type="ECO:0000256" key="1">
    <source>
        <dbReference type="SAM" id="MobiDB-lite"/>
    </source>
</evidence>
<evidence type="ECO:0000313" key="3">
    <source>
        <dbReference type="Proteomes" id="UP001286313"/>
    </source>
</evidence>